<sequence length="203" mass="21809">MVRAQVGDLSSHTTKYSSPALTQKVFANIRMVGNGLSGVETSLFEGMLVPQQAAVDVDDVVADDVAADDVFAANAKPTPPSPPPTTTPPPPPQELPSTSQVAPTLPPSPIAQPSSPPQQQPSQPTTVSMDLLQSLLETCNALTKRVENLEQDKIAQALEITKLTQRVRKLEKKRKLKVSGLKRLRKVGTTQRIESSTDIVVDD</sequence>
<name>A0A6L2LB43_TANCI</name>
<comment type="caution">
    <text evidence="3">The sequence shown here is derived from an EMBL/GenBank/DDBJ whole genome shotgun (WGS) entry which is preliminary data.</text>
</comment>
<gene>
    <name evidence="3" type="ORF">Tci_030966</name>
</gene>
<organism evidence="3">
    <name type="scientific">Tanacetum cinerariifolium</name>
    <name type="common">Dalmatian daisy</name>
    <name type="synonym">Chrysanthemum cinerariifolium</name>
    <dbReference type="NCBI Taxonomy" id="118510"/>
    <lineage>
        <taxon>Eukaryota</taxon>
        <taxon>Viridiplantae</taxon>
        <taxon>Streptophyta</taxon>
        <taxon>Embryophyta</taxon>
        <taxon>Tracheophyta</taxon>
        <taxon>Spermatophyta</taxon>
        <taxon>Magnoliopsida</taxon>
        <taxon>eudicotyledons</taxon>
        <taxon>Gunneridae</taxon>
        <taxon>Pentapetalae</taxon>
        <taxon>asterids</taxon>
        <taxon>campanulids</taxon>
        <taxon>Asterales</taxon>
        <taxon>Asteraceae</taxon>
        <taxon>Asteroideae</taxon>
        <taxon>Anthemideae</taxon>
        <taxon>Anthemidinae</taxon>
        <taxon>Tanacetum</taxon>
    </lineage>
</organism>
<reference evidence="3" key="1">
    <citation type="journal article" date="2019" name="Sci. Rep.">
        <title>Draft genome of Tanacetum cinerariifolium, the natural source of mosquito coil.</title>
        <authorList>
            <person name="Yamashiro T."/>
            <person name="Shiraishi A."/>
            <person name="Satake H."/>
            <person name="Nakayama K."/>
        </authorList>
    </citation>
    <scope>NUCLEOTIDE SEQUENCE</scope>
</reference>
<protein>
    <submittedName>
        <fullName evidence="3">Uncharacterized protein</fullName>
    </submittedName>
</protein>
<evidence type="ECO:0000256" key="2">
    <source>
        <dbReference type="SAM" id="MobiDB-lite"/>
    </source>
</evidence>
<feature type="compositionally biased region" description="Pro residues" evidence="2">
    <location>
        <begin position="77"/>
        <end position="94"/>
    </location>
</feature>
<accession>A0A6L2LB43</accession>
<feature type="region of interest" description="Disordered" evidence="2">
    <location>
        <begin position="73"/>
        <end position="125"/>
    </location>
</feature>
<dbReference type="EMBL" id="BKCJ010004095">
    <property type="protein sequence ID" value="GEU58988.1"/>
    <property type="molecule type" value="Genomic_DNA"/>
</dbReference>
<evidence type="ECO:0000313" key="3">
    <source>
        <dbReference type="EMBL" id="GEU58988.1"/>
    </source>
</evidence>
<proteinExistence type="predicted"/>
<keyword evidence="1" id="KW-0175">Coiled coil</keyword>
<feature type="compositionally biased region" description="Pro residues" evidence="2">
    <location>
        <begin position="104"/>
        <end position="119"/>
    </location>
</feature>
<dbReference type="AlphaFoldDB" id="A0A6L2LB43"/>
<evidence type="ECO:0000256" key="1">
    <source>
        <dbReference type="SAM" id="Coils"/>
    </source>
</evidence>
<feature type="coiled-coil region" evidence="1">
    <location>
        <begin position="132"/>
        <end position="166"/>
    </location>
</feature>